<reference evidence="7 8" key="1">
    <citation type="journal article" date="2020" name="ISME J.">
        <title>Uncovering the hidden diversity of litter-decomposition mechanisms in mushroom-forming fungi.</title>
        <authorList>
            <person name="Floudas D."/>
            <person name="Bentzer J."/>
            <person name="Ahren D."/>
            <person name="Johansson T."/>
            <person name="Persson P."/>
            <person name="Tunlid A."/>
        </authorList>
    </citation>
    <scope>NUCLEOTIDE SEQUENCE [LARGE SCALE GENOMIC DNA]</scope>
    <source>
        <strain evidence="7 8">CBS 661.87</strain>
    </source>
</reference>
<feature type="compositionally biased region" description="Acidic residues" evidence="6">
    <location>
        <begin position="265"/>
        <end position="275"/>
    </location>
</feature>
<name>A0A8H5HKI5_9AGAR</name>
<organism evidence="7 8">
    <name type="scientific">Tricholomella constricta</name>
    <dbReference type="NCBI Taxonomy" id="117010"/>
    <lineage>
        <taxon>Eukaryota</taxon>
        <taxon>Fungi</taxon>
        <taxon>Dikarya</taxon>
        <taxon>Basidiomycota</taxon>
        <taxon>Agaricomycotina</taxon>
        <taxon>Agaricomycetes</taxon>
        <taxon>Agaricomycetidae</taxon>
        <taxon>Agaricales</taxon>
        <taxon>Tricholomatineae</taxon>
        <taxon>Lyophyllaceae</taxon>
        <taxon>Tricholomella</taxon>
    </lineage>
</organism>
<accession>A0A8H5HKI5</accession>
<gene>
    <name evidence="7" type="ORF">D9615_001335</name>
</gene>
<feature type="region of interest" description="Disordered" evidence="6">
    <location>
        <begin position="158"/>
        <end position="217"/>
    </location>
</feature>
<proteinExistence type="inferred from homology"/>
<feature type="compositionally biased region" description="Acidic residues" evidence="6">
    <location>
        <begin position="172"/>
        <end position="182"/>
    </location>
</feature>
<comment type="subcellular location">
    <subcellularLocation>
        <location evidence="2">Nucleus</location>
        <location evidence="2">Nucleolus</location>
    </subcellularLocation>
</comment>
<comment type="similarity">
    <text evidence="3">Belongs to the UTP11 family.</text>
</comment>
<evidence type="ECO:0000256" key="5">
    <source>
        <dbReference type="ARBA" id="ARBA00023242"/>
    </source>
</evidence>
<dbReference type="OrthoDB" id="29058at2759"/>
<evidence type="ECO:0000256" key="4">
    <source>
        <dbReference type="ARBA" id="ARBA00022552"/>
    </source>
</evidence>
<dbReference type="Pfam" id="PF03998">
    <property type="entry name" value="Utp11"/>
    <property type="match status" value="1"/>
</dbReference>
<dbReference type="AlphaFoldDB" id="A0A8H5HKI5"/>
<dbReference type="Proteomes" id="UP000565441">
    <property type="component" value="Unassembled WGS sequence"/>
</dbReference>
<evidence type="ECO:0000313" key="7">
    <source>
        <dbReference type="EMBL" id="KAF5384874.1"/>
    </source>
</evidence>
<dbReference type="EMBL" id="JAACJP010000004">
    <property type="protein sequence ID" value="KAF5384874.1"/>
    <property type="molecule type" value="Genomic_DNA"/>
</dbReference>
<comment type="function">
    <text evidence="1">Involved in nucleolar processing of pre-18S ribosomal RNA.</text>
</comment>
<dbReference type="GO" id="GO:0032040">
    <property type="term" value="C:small-subunit processome"/>
    <property type="evidence" value="ECO:0007669"/>
    <property type="project" value="InterPro"/>
</dbReference>
<evidence type="ECO:0000256" key="2">
    <source>
        <dbReference type="ARBA" id="ARBA00004604"/>
    </source>
</evidence>
<dbReference type="PANTHER" id="PTHR12838:SF0">
    <property type="entry name" value="U3 SMALL NUCLEOLAR RNA-ASSOCIATED PROTEIN 11-RELATED"/>
    <property type="match status" value="1"/>
</dbReference>
<sequence length="307" mass="35746">MTSSLRNSIHRRNHKERSQLAHRSKLGILEKHADYVKRARDYHSKQDRLTRLKQKAADKNKDEFYFSMQNEKTKARVVSTRKLCPYNANSWAQDKIKGQLTAMADLLKSSSIDEAKDDLDEEELQILTDAGIISESSSSRSGRRKPKHIVFVDNEEEAHNYKPLKDPSSSDVDMEDDTEELDLGWKPTTNKKAKKPRLEVTAEEEPVSDPATLGENRRRLLKELSARLVRDKQLRYAEREFEMQRLMMGKGGRKKIKGAEKVEGDSDSEEDEDEVDARKGRQRKPSKTVNEETYKPRVYKWRLERKR</sequence>
<keyword evidence="5" id="KW-0539">Nucleus</keyword>
<comment type="caution">
    <text evidence="7">The sequence shown here is derived from an EMBL/GenBank/DDBJ whole genome shotgun (WGS) entry which is preliminary data.</text>
</comment>
<protein>
    <recommendedName>
        <fullName evidence="9">U3 small nucleolar RNA-associated protein 11</fullName>
    </recommendedName>
</protein>
<feature type="region of interest" description="Disordered" evidence="6">
    <location>
        <begin position="246"/>
        <end position="293"/>
    </location>
</feature>
<evidence type="ECO:0000256" key="3">
    <source>
        <dbReference type="ARBA" id="ARBA00008105"/>
    </source>
</evidence>
<keyword evidence="8" id="KW-1185">Reference proteome</keyword>
<dbReference type="PANTHER" id="PTHR12838">
    <property type="entry name" value="U3 SMALL NUCLEOLAR RNA-ASSOCIATED PROTEIN 11"/>
    <property type="match status" value="1"/>
</dbReference>
<evidence type="ECO:0000256" key="6">
    <source>
        <dbReference type="SAM" id="MobiDB-lite"/>
    </source>
</evidence>
<dbReference type="InterPro" id="IPR007144">
    <property type="entry name" value="SSU_processome_Utp11"/>
</dbReference>
<dbReference type="GO" id="GO:0006364">
    <property type="term" value="P:rRNA processing"/>
    <property type="evidence" value="ECO:0007669"/>
    <property type="project" value="UniProtKB-KW"/>
</dbReference>
<keyword evidence="4" id="KW-0698">rRNA processing</keyword>
<evidence type="ECO:0000313" key="8">
    <source>
        <dbReference type="Proteomes" id="UP000565441"/>
    </source>
</evidence>
<evidence type="ECO:0008006" key="9">
    <source>
        <dbReference type="Google" id="ProtNLM"/>
    </source>
</evidence>
<evidence type="ECO:0000256" key="1">
    <source>
        <dbReference type="ARBA" id="ARBA00004099"/>
    </source>
</evidence>